<name>A0ABR2AZB6_9ROSI</name>
<dbReference type="EMBL" id="JBBPBM010000231">
    <property type="protein sequence ID" value="KAK8499699.1"/>
    <property type="molecule type" value="Genomic_DNA"/>
</dbReference>
<proteinExistence type="predicted"/>
<evidence type="ECO:0008006" key="3">
    <source>
        <dbReference type="Google" id="ProtNLM"/>
    </source>
</evidence>
<keyword evidence="2" id="KW-1185">Reference proteome</keyword>
<organism evidence="1 2">
    <name type="scientific">Hibiscus sabdariffa</name>
    <name type="common">roselle</name>
    <dbReference type="NCBI Taxonomy" id="183260"/>
    <lineage>
        <taxon>Eukaryota</taxon>
        <taxon>Viridiplantae</taxon>
        <taxon>Streptophyta</taxon>
        <taxon>Embryophyta</taxon>
        <taxon>Tracheophyta</taxon>
        <taxon>Spermatophyta</taxon>
        <taxon>Magnoliopsida</taxon>
        <taxon>eudicotyledons</taxon>
        <taxon>Gunneridae</taxon>
        <taxon>Pentapetalae</taxon>
        <taxon>rosids</taxon>
        <taxon>malvids</taxon>
        <taxon>Malvales</taxon>
        <taxon>Malvaceae</taxon>
        <taxon>Malvoideae</taxon>
        <taxon>Hibiscus</taxon>
    </lineage>
</organism>
<reference evidence="1 2" key="1">
    <citation type="journal article" date="2024" name="G3 (Bethesda)">
        <title>Genome assembly of Hibiscus sabdariffa L. provides insights into metabolisms of medicinal natural products.</title>
        <authorList>
            <person name="Kim T."/>
        </authorList>
    </citation>
    <scope>NUCLEOTIDE SEQUENCE [LARGE SCALE GENOMIC DNA]</scope>
    <source>
        <strain evidence="1">TK-2024</strain>
        <tissue evidence="1">Old leaves</tissue>
    </source>
</reference>
<accession>A0ABR2AZB6</accession>
<comment type="caution">
    <text evidence="1">The sequence shown here is derived from an EMBL/GenBank/DDBJ whole genome shotgun (WGS) entry which is preliminary data.</text>
</comment>
<sequence length="180" mass="20504">MCESCTESHQHAVRECPSVQEVYKESGLDVLLPQGPFRSSLEWLECVSNLIDKGQFTFLMVLAWNTWNRRNRWVHSNQLIPARLVFDYAQIVLTGFQEASEIACERVVRASSKVWEKPATGQAHKGHTLLHFAKSCGFVRQSYYVRPVVLRHLNHSSWLFSGIRTLPAIAESSSDSDTLI</sequence>
<protein>
    <recommendedName>
        <fullName evidence="3">Reverse transcriptase zinc-binding domain-containing protein</fullName>
    </recommendedName>
</protein>
<evidence type="ECO:0000313" key="1">
    <source>
        <dbReference type="EMBL" id="KAK8499699.1"/>
    </source>
</evidence>
<gene>
    <name evidence="1" type="ORF">V6N12_041604</name>
</gene>
<evidence type="ECO:0000313" key="2">
    <source>
        <dbReference type="Proteomes" id="UP001472677"/>
    </source>
</evidence>
<dbReference type="Proteomes" id="UP001472677">
    <property type="component" value="Unassembled WGS sequence"/>
</dbReference>